<comment type="caution">
    <text evidence="1">The sequence shown here is derived from an EMBL/GenBank/DDBJ whole genome shotgun (WGS) entry which is preliminary data.</text>
</comment>
<dbReference type="RefSeq" id="WP_204716727.1">
    <property type="nucleotide sequence ID" value="NZ_JACJLT010000175.1"/>
</dbReference>
<proteinExistence type="predicted"/>
<protein>
    <submittedName>
        <fullName evidence="1">Uncharacterized protein</fullName>
    </submittedName>
</protein>
<organism evidence="1 2">
    <name type="scientific">Fusobacterium mortiferum</name>
    <dbReference type="NCBI Taxonomy" id="850"/>
    <lineage>
        <taxon>Bacteria</taxon>
        <taxon>Fusobacteriati</taxon>
        <taxon>Fusobacteriota</taxon>
        <taxon>Fusobacteriia</taxon>
        <taxon>Fusobacteriales</taxon>
        <taxon>Fusobacteriaceae</taxon>
        <taxon>Fusobacterium</taxon>
    </lineage>
</organism>
<evidence type="ECO:0000313" key="1">
    <source>
        <dbReference type="EMBL" id="MBM6876094.1"/>
    </source>
</evidence>
<keyword evidence="2" id="KW-1185">Reference proteome</keyword>
<reference evidence="1 2" key="1">
    <citation type="journal article" date="2021" name="Sci. Rep.">
        <title>The distribution of antibiotic resistance genes in chicken gut microbiota commensals.</title>
        <authorList>
            <person name="Juricova H."/>
            <person name="Matiasovicova J."/>
            <person name="Kubasova T."/>
            <person name="Cejkova D."/>
            <person name="Rychlik I."/>
        </authorList>
    </citation>
    <scope>NUCLEOTIDE SEQUENCE [LARGE SCALE GENOMIC DNA]</scope>
    <source>
        <strain evidence="1 2">An425</strain>
    </source>
</reference>
<accession>A0ABS2G5V9</accession>
<name>A0ABS2G5V9_FUSMR</name>
<dbReference type="EMBL" id="JACJLT010000175">
    <property type="protein sequence ID" value="MBM6876094.1"/>
    <property type="molecule type" value="Genomic_DNA"/>
</dbReference>
<sequence>MAGVKDVFSPFNRVVANVEVVKTLKNEEMSSILFINTNASKFKVVEQYSGAISDSDITKKFPGEKLQKKVRAALTQIDTSGNSLTPKYFYVADVPIGAEAVVNDVISQLESAISNVVLKYQRHFCVLVFDDCTHLSDEILERLDNLLISWKCFAWLLFKEISEITEKKSKLTYIGGIKAHKIGDSEYEEIADAAFIGNVISSGVGKADGEAKTLKGVTADTLATTDLDNGDLTITEALKWSDEKNVTVYATNLYGYDETSGMKFLNGEELVNRWELCKVILDLSMDLTQLRHERRRMGVADFDEADVRTAIINRLDILKVDPKNPNKTTASAPIGTSAT</sequence>
<evidence type="ECO:0000313" key="2">
    <source>
        <dbReference type="Proteomes" id="UP000728968"/>
    </source>
</evidence>
<dbReference type="Proteomes" id="UP000728968">
    <property type="component" value="Unassembled WGS sequence"/>
</dbReference>
<gene>
    <name evidence="1" type="ORF">H6A04_10640</name>
</gene>